<keyword evidence="6" id="KW-0964">Secreted</keyword>
<dbReference type="STRING" id="29341.RSJ17_19410"/>
<proteinExistence type="inferred from homology"/>
<dbReference type="InterPro" id="IPR013661">
    <property type="entry name" value="Peptidase_M9_N_dom"/>
</dbReference>
<dbReference type="Pfam" id="PF18911">
    <property type="entry name" value="PKD_4"/>
    <property type="match status" value="1"/>
</dbReference>
<dbReference type="InterPro" id="IPR002169">
    <property type="entry name" value="Peptidase_M9A/M9B"/>
</dbReference>
<keyword evidence="14" id="KW-0482">Metalloprotease</keyword>
<protein>
    <recommendedName>
        <fullName evidence="5">microbial collagenase</fullName>
        <ecNumber evidence="5">3.4.24.3</ecNumber>
    </recommendedName>
    <alternativeName>
        <fullName evidence="17">Microbial collagenase</fullName>
    </alternativeName>
</protein>
<accession>A0A0C1U4T3</accession>
<dbReference type="Gene3D" id="2.60.40.10">
    <property type="entry name" value="Immunoglobulins"/>
    <property type="match status" value="1"/>
</dbReference>
<dbReference type="EMBL" id="AYSO01000016">
    <property type="protein sequence ID" value="KIE46673.1"/>
    <property type="molecule type" value="Genomic_DNA"/>
</dbReference>
<evidence type="ECO:0000256" key="4">
    <source>
        <dbReference type="ARBA" id="ARBA00004613"/>
    </source>
</evidence>
<evidence type="ECO:0000256" key="1">
    <source>
        <dbReference type="ARBA" id="ARBA00000424"/>
    </source>
</evidence>
<dbReference type="GO" id="GO:0004222">
    <property type="term" value="F:metalloendopeptidase activity"/>
    <property type="evidence" value="ECO:0007669"/>
    <property type="project" value="UniProtKB-EC"/>
</dbReference>
<dbReference type="PANTHER" id="PTHR13062">
    <property type="entry name" value="COLLAGENASE"/>
    <property type="match status" value="1"/>
</dbReference>
<dbReference type="InterPro" id="IPR000601">
    <property type="entry name" value="PKD_dom"/>
</dbReference>
<keyword evidence="13" id="KW-0843">Virulence</keyword>
<evidence type="ECO:0000256" key="13">
    <source>
        <dbReference type="ARBA" id="ARBA00023026"/>
    </source>
</evidence>
<evidence type="ECO:0000256" key="11">
    <source>
        <dbReference type="ARBA" id="ARBA00022833"/>
    </source>
</evidence>
<comment type="subcellular location">
    <subcellularLocation>
        <location evidence="4">Secreted</location>
    </subcellularLocation>
</comment>
<dbReference type="RefSeq" id="WP_052268090.1">
    <property type="nucleotide sequence ID" value="NZ_AYSO01000016.1"/>
</dbReference>
<evidence type="ECO:0000256" key="15">
    <source>
        <dbReference type="ARBA" id="ARBA00023145"/>
    </source>
</evidence>
<evidence type="ECO:0000256" key="10">
    <source>
        <dbReference type="ARBA" id="ARBA00022801"/>
    </source>
</evidence>
<dbReference type="InterPro" id="IPR041379">
    <property type="entry name" value="ColG_subdomain"/>
</dbReference>
<evidence type="ECO:0000256" key="6">
    <source>
        <dbReference type="ARBA" id="ARBA00022525"/>
    </source>
</evidence>
<dbReference type="Pfam" id="PF18496">
    <property type="entry name" value="ColG_sub"/>
    <property type="match status" value="1"/>
</dbReference>
<keyword evidence="7" id="KW-0645">Protease</keyword>
<dbReference type="InterPro" id="IPR035986">
    <property type="entry name" value="PKD_dom_sf"/>
</dbReference>
<keyword evidence="11" id="KW-0862">Zinc</keyword>
<dbReference type="Pfam" id="PF04151">
    <property type="entry name" value="PPC"/>
    <property type="match status" value="5"/>
</dbReference>
<dbReference type="Pfam" id="PF01752">
    <property type="entry name" value="Peptidase_M9"/>
    <property type="match status" value="1"/>
</dbReference>
<dbReference type="Gene3D" id="1.10.390.20">
    <property type="match status" value="1"/>
</dbReference>
<name>A0A0C1U4T3_9CLOT</name>
<dbReference type="InterPro" id="IPR022409">
    <property type="entry name" value="PKD/Chitinase_dom"/>
</dbReference>
<keyword evidence="8" id="KW-0479">Metal-binding</keyword>
<dbReference type="Gene3D" id="3.40.30.160">
    <property type="entry name" value="Collagenase ColT, N-terminal domain"/>
    <property type="match status" value="1"/>
</dbReference>
<evidence type="ECO:0000313" key="21">
    <source>
        <dbReference type="Proteomes" id="UP000031366"/>
    </source>
</evidence>
<evidence type="ECO:0000256" key="14">
    <source>
        <dbReference type="ARBA" id="ARBA00023049"/>
    </source>
</evidence>
<dbReference type="InterPro" id="IPR013783">
    <property type="entry name" value="Ig-like_fold"/>
</dbReference>
<feature type="domain" description="PKD" evidence="19">
    <location>
        <begin position="797"/>
        <end position="878"/>
    </location>
</feature>
<keyword evidence="10" id="KW-0378">Hydrolase</keyword>
<evidence type="ECO:0000256" key="3">
    <source>
        <dbReference type="ARBA" id="ARBA00001947"/>
    </source>
</evidence>
<evidence type="ECO:0000256" key="17">
    <source>
        <dbReference type="ARBA" id="ARBA00034362"/>
    </source>
</evidence>
<feature type="active site" evidence="18">
    <location>
        <position position="528"/>
    </location>
</feature>
<evidence type="ECO:0000256" key="9">
    <source>
        <dbReference type="ARBA" id="ARBA00022729"/>
    </source>
</evidence>
<dbReference type="OrthoDB" id="9798386at2"/>
<keyword evidence="9" id="KW-0732">Signal</keyword>
<dbReference type="CDD" id="cd00146">
    <property type="entry name" value="PKD"/>
    <property type="match status" value="1"/>
</dbReference>
<dbReference type="Proteomes" id="UP000031366">
    <property type="component" value="Unassembled WGS sequence"/>
</dbReference>
<keyword evidence="15" id="KW-0865">Zymogen</keyword>
<organism evidence="20 21">
    <name type="scientific">Clostridium argentinense CDC 2741</name>
    <dbReference type="NCBI Taxonomy" id="1418104"/>
    <lineage>
        <taxon>Bacteria</taxon>
        <taxon>Bacillati</taxon>
        <taxon>Bacillota</taxon>
        <taxon>Clostridia</taxon>
        <taxon>Eubacteriales</taxon>
        <taxon>Clostridiaceae</taxon>
        <taxon>Clostridium</taxon>
    </lineage>
</organism>
<evidence type="ECO:0000256" key="7">
    <source>
        <dbReference type="ARBA" id="ARBA00022670"/>
    </source>
</evidence>
<dbReference type="Gene3D" id="3.30.980.50">
    <property type="match status" value="1"/>
</dbReference>
<dbReference type="SUPFAM" id="SSF89260">
    <property type="entry name" value="Collagen-binding domain"/>
    <property type="match status" value="5"/>
</dbReference>
<comment type="cofactor">
    <cofactor evidence="2">
        <name>Ca(2+)</name>
        <dbReference type="ChEBI" id="CHEBI:29108"/>
    </cofactor>
</comment>
<comment type="similarity">
    <text evidence="16">Belongs to the peptidase M9B family. Collagenase subfamily.</text>
</comment>
<evidence type="ECO:0000313" key="20">
    <source>
        <dbReference type="EMBL" id="KIE46673.1"/>
    </source>
</evidence>
<dbReference type="PROSITE" id="PS50093">
    <property type="entry name" value="PKD"/>
    <property type="match status" value="1"/>
</dbReference>
<dbReference type="PRINTS" id="PR00931">
    <property type="entry name" value="MICOLLPTASE"/>
</dbReference>
<keyword evidence="12" id="KW-0106">Calcium</keyword>
<dbReference type="PANTHER" id="PTHR13062:SF9">
    <property type="entry name" value="MICROBIAL COLLAGENASE"/>
    <property type="match status" value="1"/>
</dbReference>
<dbReference type="Pfam" id="PF08453">
    <property type="entry name" value="Peptidase_M9_N"/>
    <property type="match status" value="1"/>
</dbReference>
<evidence type="ECO:0000256" key="18">
    <source>
        <dbReference type="PIRSR" id="PIRSR602169-1"/>
    </source>
</evidence>
<dbReference type="GO" id="GO:0006508">
    <property type="term" value="P:proteolysis"/>
    <property type="evidence" value="ECO:0007669"/>
    <property type="project" value="UniProtKB-KW"/>
</dbReference>
<comment type="catalytic activity">
    <reaction evidence="1">
        <text>Digestion of native collagen in the triple helical region at Xaa-|-Gly bonds. With synthetic peptides, a preference is shown for Gly at P3 and P1', Pro and Ala at P2 and P2', and hydroxyproline, Ala or Arg at P3'.</text>
        <dbReference type="EC" id="3.4.24.3"/>
    </reaction>
</comment>
<dbReference type="Gene3D" id="2.60.120.380">
    <property type="match status" value="5"/>
</dbReference>
<dbReference type="GO" id="GO:0005576">
    <property type="term" value="C:extracellular region"/>
    <property type="evidence" value="ECO:0007669"/>
    <property type="project" value="UniProtKB-SubCell"/>
</dbReference>
<keyword evidence="21" id="KW-1185">Reference proteome</keyword>
<evidence type="ECO:0000259" key="19">
    <source>
        <dbReference type="PROSITE" id="PS50093"/>
    </source>
</evidence>
<evidence type="ECO:0000256" key="2">
    <source>
        <dbReference type="ARBA" id="ARBA00001913"/>
    </source>
</evidence>
<evidence type="ECO:0000256" key="16">
    <source>
        <dbReference type="ARBA" id="ARBA00034318"/>
    </source>
</evidence>
<evidence type="ECO:0000256" key="5">
    <source>
        <dbReference type="ARBA" id="ARBA00012653"/>
    </source>
</evidence>
<dbReference type="SMART" id="SM00089">
    <property type="entry name" value="PKD"/>
    <property type="match status" value="1"/>
</dbReference>
<comment type="caution">
    <text evidence="20">The sequence shown here is derived from an EMBL/GenBank/DDBJ whole genome shotgun (WGS) entry which is preliminary data.</text>
</comment>
<evidence type="ECO:0000256" key="8">
    <source>
        <dbReference type="ARBA" id="ARBA00022723"/>
    </source>
</evidence>
<dbReference type="EC" id="3.4.24.3" evidence="5"/>
<sequence>MIKKLHFKSNLTERNFKKTTLSKALSTLVITTLIVTNSHGLIYALPNQNSEAIPNPTMEQMLNYEEVPHDNCLDNIKRVKDESSILSNSSSDIPGEISGQAIEKSNIRAFGAEKSSTKKYSMSDLNRMNYTGLINLLVTIQWSDITDLFQYNTDAQEFYSNTNRMQALLDAIEERGSQFTSSDTKGLPTLIEVFRAGNYLGFYNKELESLNTKANRDKCIPAILAIEKNPNFKLGTKEQDDIIASTGLLINATTSDLEVVNYAVPILKQYNENFDNYTQQYSKGSALFNMLKGISYTMDKYIWDGTPIEKTPYYKNIDSYIRELNKIAIKGNVNSDNEWVIDSGIYYIGELSKYASNPNDCNKMLTDALKIYPYLSSSYFKAADQIYRNFNGKDYYGNIIDINKLNEEGKQHYLPKTYVFDDGKFVFKVGDKISDDKIQRLYWATKEVNSQFYRIFGDDTPIDKGPSADDVLTVVVYNTPDEYKMNSTLYGFSTDNGGIYIEGDGTFFTYERTPEQSIYSLEELFRHEFTHYLQGRYLVPGMWGQTELYKNDRLCWYEEGSAEFFAGSTRTQDILPRHSIVGSISNNPSERYTIDQLVHSGYSSGWSFYHYGFAFNNYLYNNNLDLYNKLADSIKSDNVKQYDNYIKTMSNDKALNIEYQNHMQYLVDNVDTLTVPLVSDDYLVKHADKNESEIFSDITSVAKLKNVSTEKQKSPFFNTFTLRGTYTLGTSKGKLNDWKLMNSTANNFLNTLNSYPWSGYKTLSCYFVNYKVDSSNNAEFEVVFQGMLSNTADFNSPPVAKINGPYAGTINNPISFSSNGSTDSDGKIVSYLWDFGDGTTSNDPNPTHLYTRDGNYNVKLTVTDDKGAYNSESTSVNVIDDSPKDILISHEPNDTFETANGPILSNTIAKGTLDESNGKDIFYFDVTSAGEIDIAVTNEDAIGINWVLYSESDHDNYIAYATNRDNGKLTGLYNAPSAGRYYLVVYKHSGTSGSYTIDVKGPLSSRDNSSTDTLISHEPNDTFETANGPILSNMITKGTLDESNEKDIFYFDVTSAGEIDIAVNNENAIGMNWLLYSESDHNNYVAYATNRDNGKLTGVYNAPSAGRYYVVDDKGAYNSESTSVNVIDDSPKDILISHEPNDTFETANGPILSNTIAKGTLDESNGKDIFYFDVTSAGEIDIAVTNEDAIGINWVLYSESDHDNYIAYATNRDNGKLTGLYNAPSAGRYYLVVYKHSGTSGSYTIDVKGPLSSRDNSSTDTLISHEPNDTFETANGPILSNMITKGTLDESNEKDIFYFDVTSAGEIDIAVNNENAIGMNWLLYSESDHNNYVAYATNRDNGKLTGVYNAPSAGRYYVVVYKFSGTSGSYTIDVKGALSSKDNSQVDTNDTFGTVNGPILSNTSTKGTLDGSNEKDIFYFDVTSAGEIDIAVNNEDAIGMNWMLYSESDHNNCIAYATNSDNGKLTGSYDVPSAGRYYLVVYKFSGISGSYNIDVKGPLSSKDK</sequence>
<reference evidence="20 21" key="1">
    <citation type="journal article" date="2015" name="Infect. Genet. Evol.">
        <title>Genomic sequences of six botulinum neurotoxin-producing strains representing three clostridial species illustrate the mobility and diversity of botulinum neurotoxin genes.</title>
        <authorList>
            <person name="Smith T.J."/>
            <person name="Hill K.K."/>
            <person name="Xie G."/>
            <person name="Foley B.T."/>
            <person name="Williamson C.H."/>
            <person name="Foster J.T."/>
            <person name="Johnson S.L."/>
            <person name="Chertkov O."/>
            <person name="Teshima H."/>
            <person name="Gibbons H.S."/>
            <person name="Johnsky L.A."/>
            <person name="Karavis M.A."/>
            <person name="Smith L.A."/>
        </authorList>
    </citation>
    <scope>NUCLEOTIDE SEQUENCE [LARGE SCALE GENOMIC DNA]</scope>
    <source>
        <strain evidence="20 21">CDC 2741</strain>
    </source>
</reference>
<gene>
    <name evidence="20" type="ORF">U732_3306</name>
</gene>
<comment type="cofactor">
    <cofactor evidence="3">
        <name>Zn(2+)</name>
        <dbReference type="ChEBI" id="CHEBI:29105"/>
    </cofactor>
</comment>
<dbReference type="SUPFAM" id="SSF49299">
    <property type="entry name" value="PKD domain"/>
    <property type="match status" value="1"/>
</dbReference>
<dbReference type="InterPro" id="IPR007280">
    <property type="entry name" value="Peptidase_C_arc/bac"/>
</dbReference>
<dbReference type="GO" id="GO:0008270">
    <property type="term" value="F:zinc ion binding"/>
    <property type="evidence" value="ECO:0007669"/>
    <property type="project" value="InterPro"/>
</dbReference>
<evidence type="ECO:0000256" key="12">
    <source>
        <dbReference type="ARBA" id="ARBA00022837"/>
    </source>
</evidence>